<keyword evidence="2" id="KW-1185">Reference proteome</keyword>
<dbReference type="Proteomes" id="UP001148662">
    <property type="component" value="Unassembled WGS sequence"/>
</dbReference>
<protein>
    <submittedName>
        <fullName evidence="1">Uncharacterized protein</fullName>
    </submittedName>
</protein>
<reference evidence="1" key="1">
    <citation type="submission" date="2022-07" db="EMBL/GenBank/DDBJ databases">
        <title>Genome Sequence of Phlebia brevispora.</title>
        <authorList>
            <person name="Buettner E."/>
        </authorList>
    </citation>
    <scope>NUCLEOTIDE SEQUENCE</scope>
    <source>
        <strain evidence="1">MPL23</strain>
    </source>
</reference>
<sequence>MVSSASAQIEATGGDRFKTHLPGQTSPVPDYAKVQAMLIGIVAAFDLFIIMLGPENHGSHFEMHKTAFEEIDSVGNEGLGGTERHGESSFSPTKIVFDDTITEEKHTIEEV</sequence>
<comment type="caution">
    <text evidence="1">The sequence shown here is derived from an EMBL/GenBank/DDBJ whole genome shotgun (WGS) entry which is preliminary data.</text>
</comment>
<accession>A0ACC1RIN7</accession>
<evidence type="ECO:0000313" key="1">
    <source>
        <dbReference type="EMBL" id="KAJ3520335.1"/>
    </source>
</evidence>
<gene>
    <name evidence="1" type="ORF">NM688_g9178</name>
</gene>
<evidence type="ECO:0000313" key="2">
    <source>
        <dbReference type="Proteomes" id="UP001148662"/>
    </source>
</evidence>
<organism evidence="1 2">
    <name type="scientific">Phlebia brevispora</name>
    <dbReference type="NCBI Taxonomy" id="194682"/>
    <lineage>
        <taxon>Eukaryota</taxon>
        <taxon>Fungi</taxon>
        <taxon>Dikarya</taxon>
        <taxon>Basidiomycota</taxon>
        <taxon>Agaricomycotina</taxon>
        <taxon>Agaricomycetes</taxon>
        <taxon>Polyporales</taxon>
        <taxon>Meruliaceae</taxon>
        <taxon>Phlebia</taxon>
    </lineage>
</organism>
<name>A0ACC1RIN7_9APHY</name>
<proteinExistence type="predicted"/>
<dbReference type="EMBL" id="JANHOG010002750">
    <property type="protein sequence ID" value="KAJ3520335.1"/>
    <property type="molecule type" value="Genomic_DNA"/>
</dbReference>